<keyword evidence="3 7" id="KW-0547">Nucleotide-binding</keyword>
<comment type="subcellular location">
    <subcellularLocation>
        <location evidence="7">Cytoplasm</location>
    </subcellularLocation>
</comment>
<dbReference type="NCBIfam" id="TIGR00457">
    <property type="entry name" value="asnS"/>
    <property type="match status" value="1"/>
</dbReference>
<dbReference type="InterPro" id="IPR002312">
    <property type="entry name" value="Asp/Asn-tRNA-synth_IIb"/>
</dbReference>
<evidence type="ECO:0000259" key="8">
    <source>
        <dbReference type="PROSITE" id="PS50862"/>
    </source>
</evidence>
<sequence>METTLIKTLYQQAQHGDDQVCVLGWLKTIRTAKKLSFLEVNDGSSLKNVQVIVEKDIANYDEITKLPINSTVKVTGQVVDTPKAKQPFEIHAAELSVKGQSDSDFPLQKKRHSFEYLRTQAHLRPRTNTFYAVFKIRSLAAFAVHQFLQEHGFVYVNTPIITSSDAEGAGDMFQVTTLDLNNLPKTEAGKVDESQDFFKKETNLTVSGQLTAEAFALAFRDVYTFGPTFRAENSHTPRHAAEFWMIEPEMAFADLQAEMALSEKLLKYVVDYLMQKAPDELAFLDANVDDGLLVRLKKTSQADFAQITYTKAIELLEKADRSFDYPVKWGIDLQTEHERYLSEEVYQKPVFVTDYPKGIKAFYMRDNPDGKTVAAADLLVPRIGELIGGSQREERQAELTKKIGEFDLNPAEYQWYLDLRKYGETKHAGFGIGFERLLMYVTGMENIRDVIPFPRTPGNAEF</sequence>
<dbReference type="SUPFAM" id="SSF55681">
    <property type="entry name" value="Class II aaRS and biotin synthetases"/>
    <property type="match status" value="1"/>
</dbReference>
<dbReference type="Proteomes" id="UP000051638">
    <property type="component" value="Unassembled WGS sequence"/>
</dbReference>
<gene>
    <name evidence="7" type="primary">asnS</name>
    <name evidence="9" type="ORF">FC24_GL001772</name>
</gene>
<dbReference type="SUPFAM" id="SSF50249">
    <property type="entry name" value="Nucleic acid-binding proteins"/>
    <property type="match status" value="1"/>
</dbReference>
<dbReference type="InterPro" id="IPR004365">
    <property type="entry name" value="NA-bd_OB_tRNA"/>
</dbReference>
<reference evidence="9 10" key="1">
    <citation type="journal article" date="2015" name="Genome Announc.">
        <title>Expanding the biotechnology potential of lactobacilli through comparative genomics of 213 strains and associated genera.</title>
        <authorList>
            <person name="Sun Z."/>
            <person name="Harris H.M."/>
            <person name="McCann A."/>
            <person name="Guo C."/>
            <person name="Argimon S."/>
            <person name="Zhang W."/>
            <person name="Yang X."/>
            <person name="Jeffery I.B."/>
            <person name="Cooney J.C."/>
            <person name="Kagawa T.F."/>
            <person name="Liu W."/>
            <person name="Song Y."/>
            <person name="Salvetti E."/>
            <person name="Wrobel A."/>
            <person name="Rasinkangas P."/>
            <person name="Parkhill J."/>
            <person name="Rea M.C."/>
            <person name="O'Sullivan O."/>
            <person name="Ritari J."/>
            <person name="Douillard F.P."/>
            <person name="Paul Ross R."/>
            <person name="Yang R."/>
            <person name="Briner A.E."/>
            <person name="Felis G.E."/>
            <person name="de Vos W.M."/>
            <person name="Barrangou R."/>
            <person name="Klaenhammer T.R."/>
            <person name="Caufield P.W."/>
            <person name="Cui Y."/>
            <person name="Zhang H."/>
            <person name="O'Toole P.W."/>
        </authorList>
    </citation>
    <scope>NUCLEOTIDE SEQUENCE [LARGE SCALE GENOMIC DNA]</scope>
    <source>
        <strain evidence="9 10">DSM 20253</strain>
    </source>
</reference>
<keyword evidence="7" id="KW-0963">Cytoplasm</keyword>
<keyword evidence="4 7" id="KW-0067">ATP-binding</keyword>
<keyword evidence="2 7" id="KW-0436">Ligase</keyword>
<dbReference type="Gene3D" id="3.30.930.10">
    <property type="entry name" value="Bira Bifunctional Protein, Domain 2"/>
    <property type="match status" value="1"/>
</dbReference>
<dbReference type="AlphaFoldDB" id="A0A0R2D7V5"/>
<dbReference type="GO" id="GO:0003676">
    <property type="term" value="F:nucleic acid binding"/>
    <property type="evidence" value="ECO:0007669"/>
    <property type="project" value="InterPro"/>
</dbReference>
<dbReference type="InterPro" id="IPR004364">
    <property type="entry name" value="Aa-tRNA-synt_II"/>
</dbReference>
<evidence type="ECO:0000256" key="5">
    <source>
        <dbReference type="ARBA" id="ARBA00022917"/>
    </source>
</evidence>
<evidence type="ECO:0000256" key="4">
    <source>
        <dbReference type="ARBA" id="ARBA00022840"/>
    </source>
</evidence>
<evidence type="ECO:0000256" key="3">
    <source>
        <dbReference type="ARBA" id="ARBA00022741"/>
    </source>
</evidence>
<evidence type="ECO:0000256" key="1">
    <source>
        <dbReference type="ARBA" id="ARBA00008226"/>
    </source>
</evidence>
<dbReference type="InterPro" id="IPR006195">
    <property type="entry name" value="aa-tRNA-synth_II"/>
</dbReference>
<proteinExistence type="inferred from homology"/>
<dbReference type="PANTHER" id="PTHR22594:SF34">
    <property type="entry name" value="ASPARAGINE--TRNA LIGASE, MITOCHONDRIAL-RELATED"/>
    <property type="match status" value="1"/>
</dbReference>
<dbReference type="CDD" id="cd00776">
    <property type="entry name" value="AsxRS_core"/>
    <property type="match status" value="1"/>
</dbReference>
<comment type="similarity">
    <text evidence="1 7">Belongs to the class-II aminoacyl-tRNA synthetase family.</text>
</comment>
<evidence type="ECO:0000313" key="10">
    <source>
        <dbReference type="Proteomes" id="UP000051638"/>
    </source>
</evidence>
<dbReference type="FunFam" id="3.30.930.10:FF:000016">
    <property type="entry name" value="Asparagine--tRNA ligase"/>
    <property type="match status" value="1"/>
</dbReference>
<dbReference type="EMBL" id="AYYI01000005">
    <property type="protein sequence ID" value="KRM99937.1"/>
    <property type="molecule type" value="Genomic_DNA"/>
</dbReference>
<dbReference type="CDD" id="cd04318">
    <property type="entry name" value="EcAsnRS_like_N"/>
    <property type="match status" value="1"/>
</dbReference>
<dbReference type="Gene3D" id="2.40.50.140">
    <property type="entry name" value="Nucleic acid-binding proteins"/>
    <property type="match status" value="1"/>
</dbReference>
<dbReference type="GO" id="GO:0004816">
    <property type="term" value="F:asparagine-tRNA ligase activity"/>
    <property type="evidence" value="ECO:0007669"/>
    <property type="project" value="UniProtKB-UniRule"/>
</dbReference>
<feature type="domain" description="Aminoacyl-transfer RNA synthetases class-II family profile" evidence="8">
    <location>
        <begin position="134"/>
        <end position="452"/>
    </location>
</feature>
<dbReference type="GO" id="GO:0140096">
    <property type="term" value="F:catalytic activity, acting on a protein"/>
    <property type="evidence" value="ECO:0007669"/>
    <property type="project" value="UniProtKB-ARBA"/>
</dbReference>
<dbReference type="NCBIfam" id="NF003037">
    <property type="entry name" value="PRK03932.1"/>
    <property type="match status" value="1"/>
</dbReference>
<dbReference type="Pfam" id="PF00152">
    <property type="entry name" value="tRNA-synt_2"/>
    <property type="match status" value="1"/>
</dbReference>
<comment type="subunit">
    <text evidence="7">Homodimer.</text>
</comment>
<keyword evidence="6 7" id="KW-0030">Aminoacyl-tRNA synthetase</keyword>
<dbReference type="HAMAP" id="MF_00534">
    <property type="entry name" value="Asn_tRNA_synth"/>
    <property type="match status" value="1"/>
</dbReference>
<dbReference type="PATRIC" id="fig|1423796.3.peg.1800"/>
<protein>
    <recommendedName>
        <fullName evidence="7">Asparagine--tRNA ligase</fullName>
        <ecNumber evidence="7">6.1.1.22</ecNumber>
    </recommendedName>
    <alternativeName>
        <fullName evidence="7">Asparaginyl-tRNA synthetase</fullName>
        <shortName evidence="7">AsnRS</shortName>
    </alternativeName>
</protein>
<keyword evidence="5 7" id="KW-0648">Protein biosynthesis</keyword>
<dbReference type="Pfam" id="PF01336">
    <property type="entry name" value="tRNA_anti-codon"/>
    <property type="match status" value="1"/>
</dbReference>
<dbReference type="InterPro" id="IPR012340">
    <property type="entry name" value="NA-bd_OB-fold"/>
</dbReference>
<comment type="caution">
    <text evidence="9">The sequence shown here is derived from an EMBL/GenBank/DDBJ whole genome shotgun (WGS) entry which is preliminary data.</text>
</comment>
<dbReference type="PRINTS" id="PR01042">
    <property type="entry name" value="TRNASYNTHASP"/>
</dbReference>
<dbReference type="RefSeq" id="WP_057873000.1">
    <property type="nucleotide sequence ID" value="NZ_AYYI01000005.1"/>
</dbReference>
<keyword evidence="10" id="KW-1185">Reference proteome</keyword>
<evidence type="ECO:0000256" key="7">
    <source>
        <dbReference type="HAMAP-Rule" id="MF_00534"/>
    </source>
</evidence>
<dbReference type="InterPro" id="IPR004522">
    <property type="entry name" value="Asn-tRNA-ligase"/>
</dbReference>
<dbReference type="PROSITE" id="PS50862">
    <property type="entry name" value="AA_TRNA_LIGASE_II"/>
    <property type="match status" value="1"/>
</dbReference>
<dbReference type="GO" id="GO:0005737">
    <property type="term" value="C:cytoplasm"/>
    <property type="evidence" value="ECO:0007669"/>
    <property type="project" value="UniProtKB-SubCell"/>
</dbReference>
<evidence type="ECO:0000256" key="2">
    <source>
        <dbReference type="ARBA" id="ARBA00022598"/>
    </source>
</evidence>
<accession>A0A0R2D7V5</accession>
<dbReference type="OrthoDB" id="9762036at2"/>
<dbReference type="GO" id="GO:0016740">
    <property type="term" value="F:transferase activity"/>
    <property type="evidence" value="ECO:0007669"/>
    <property type="project" value="UniProtKB-ARBA"/>
</dbReference>
<organism evidence="9 10">
    <name type="scientific">Loigolactobacillus rennini DSM 20253</name>
    <dbReference type="NCBI Taxonomy" id="1423796"/>
    <lineage>
        <taxon>Bacteria</taxon>
        <taxon>Bacillati</taxon>
        <taxon>Bacillota</taxon>
        <taxon>Bacilli</taxon>
        <taxon>Lactobacillales</taxon>
        <taxon>Lactobacillaceae</taxon>
        <taxon>Loigolactobacillus</taxon>
    </lineage>
</organism>
<evidence type="ECO:0000313" key="9">
    <source>
        <dbReference type="EMBL" id="KRM99937.1"/>
    </source>
</evidence>
<dbReference type="GO" id="GO:0006421">
    <property type="term" value="P:asparaginyl-tRNA aminoacylation"/>
    <property type="evidence" value="ECO:0007669"/>
    <property type="project" value="UniProtKB-UniRule"/>
</dbReference>
<evidence type="ECO:0000256" key="6">
    <source>
        <dbReference type="ARBA" id="ARBA00023146"/>
    </source>
</evidence>
<dbReference type="STRING" id="1423796.FC24_GL001772"/>
<dbReference type="PANTHER" id="PTHR22594">
    <property type="entry name" value="ASPARTYL/LYSYL-TRNA SYNTHETASE"/>
    <property type="match status" value="1"/>
</dbReference>
<comment type="catalytic activity">
    <reaction evidence="7">
        <text>tRNA(Asn) + L-asparagine + ATP = L-asparaginyl-tRNA(Asn) + AMP + diphosphate + H(+)</text>
        <dbReference type="Rhea" id="RHEA:11180"/>
        <dbReference type="Rhea" id="RHEA-COMP:9659"/>
        <dbReference type="Rhea" id="RHEA-COMP:9674"/>
        <dbReference type="ChEBI" id="CHEBI:15378"/>
        <dbReference type="ChEBI" id="CHEBI:30616"/>
        <dbReference type="ChEBI" id="CHEBI:33019"/>
        <dbReference type="ChEBI" id="CHEBI:58048"/>
        <dbReference type="ChEBI" id="CHEBI:78442"/>
        <dbReference type="ChEBI" id="CHEBI:78515"/>
        <dbReference type="ChEBI" id="CHEBI:456215"/>
        <dbReference type="EC" id="6.1.1.22"/>
    </reaction>
</comment>
<name>A0A0R2D7V5_9LACO</name>
<dbReference type="GO" id="GO:0005524">
    <property type="term" value="F:ATP binding"/>
    <property type="evidence" value="ECO:0007669"/>
    <property type="project" value="UniProtKB-UniRule"/>
</dbReference>
<dbReference type="InterPro" id="IPR045864">
    <property type="entry name" value="aa-tRNA-synth_II/BPL/LPL"/>
</dbReference>
<dbReference type="EC" id="6.1.1.22" evidence="7"/>